<dbReference type="EMBL" id="JACOQI010000015">
    <property type="protein sequence ID" value="MBC5771337.1"/>
    <property type="molecule type" value="Genomic_DNA"/>
</dbReference>
<reference evidence="3" key="1">
    <citation type="submission" date="2020-08" db="EMBL/GenBank/DDBJ databases">
        <title>Genome public.</title>
        <authorList>
            <person name="Liu C."/>
            <person name="Sun Q."/>
        </authorList>
    </citation>
    <scope>NUCLEOTIDE SEQUENCE</scope>
    <source>
        <strain evidence="3">BX15</strain>
    </source>
</reference>
<dbReference type="Proteomes" id="UP000620327">
    <property type="component" value="Unassembled WGS sequence"/>
</dbReference>
<comment type="caution">
    <text evidence="3">The sequence shown here is derived from an EMBL/GenBank/DDBJ whole genome shotgun (WGS) entry which is preliminary data.</text>
</comment>
<evidence type="ECO:0000313" key="3">
    <source>
        <dbReference type="EMBL" id="MBC5771337.1"/>
    </source>
</evidence>
<evidence type="ECO:0008006" key="5">
    <source>
        <dbReference type="Google" id="ProtNLM"/>
    </source>
</evidence>
<dbReference type="SUPFAM" id="SSF110849">
    <property type="entry name" value="ParB/Sulfiredoxin"/>
    <property type="match status" value="1"/>
</dbReference>
<evidence type="ECO:0000256" key="1">
    <source>
        <dbReference type="SAM" id="Coils"/>
    </source>
</evidence>
<accession>A0A923SBR5</accession>
<gene>
    <name evidence="3" type="ORF">H8Z83_13630</name>
</gene>
<proteinExistence type="predicted"/>
<organism evidence="3 4">
    <name type="scientific">Dysosmobacter segnis</name>
    <dbReference type="NCBI Taxonomy" id="2763042"/>
    <lineage>
        <taxon>Bacteria</taxon>
        <taxon>Bacillati</taxon>
        <taxon>Bacillota</taxon>
        <taxon>Clostridia</taxon>
        <taxon>Eubacteriales</taxon>
        <taxon>Oscillospiraceae</taxon>
        <taxon>Dysosmobacter</taxon>
    </lineage>
</organism>
<dbReference type="AlphaFoldDB" id="A0A923SBR5"/>
<protein>
    <recommendedName>
        <fullName evidence="5">ParB/Sulfiredoxin domain-containing protein</fullName>
    </recommendedName>
</protein>
<feature type="coiled-coil region" evidence="1">
    <location>
        <begin position="214"/>
        <end position="241"/>
    </location>
</feature>
<evidence type="ECO:0000313" key="4">
    <source>
        <dbReference type="Proteomes" id="UP000620327"/>
    </source>
</evidence>
<dbReference type="RefSeq" id="WP_187015533.1">
    <property type="nucleotide sequence ID" value="NZ_JACOQI010000015.1"/>
</dbReference>
<evidence type="ECO:0000256" key="2">
    <source>
        <dbReference type="SAM" id="MobiDB-lite"/>
    </source>
</evidence>
<keyword evidence="1" id="KW-0175">Coiled coil</keyword>
<keyword evidence="4" id="KW-1185">Reference proteome</keyword>
<sequence length="324" mass="36009">MKNTGITYTSAERSPVILPEMAELLPPLSAEQLDALEADLIKNGCYAPIIINEDMVIIDGHNRQALCEKHDLPYTMAVFSFEDLLEAKQWALDTQKGRRNLEKWELGKIALKLKPEIEAKAKANMAAGGQNFRPSEAEEGSATLPNLPSVEKAVDTRKELAEAVGLGERTMGKVMQIDENAPDAIKEALDKKELSINKGYDLTRQLQDVPEDQREQAAAELLEYEKAKKNLKQQNAEIDRRGKVANTFCKAYEKASLLTAAEKDVRCWTEGTRMTLEELQDTVKESREIAQVFAAIADIIEQKILPADWRNTGPAEDIPCGVAS</sequence>
<feature type="region of interest" description="Disordered" evidence="2">
    <location>
        <begin position="124"/>
        <end position="143"/>
    </location>
</feature>
<dbReference type="InterPro" id="IPR036086">
    <property type="entry name" value="ParB/Sulfiredoxin_sf"/>
</dbReference>
<name>A0A923SBR5_9FIRM</name>